<gene>
    <name evidence="3" type="primary">HIPP26</name>
    <name evidence="3" type="ORF">AXF42_Ash017089</name>
</gene>
<organism evidence="3 4">
    <name type="scientific">Apostasia shenzhenica</name>
    <dbReference type="NCBI Taxonomy" id="1088818"/>
    <lineage>
        <taxon>Eukaryota</taxon>
        <taxon>Viridiplantae</taxon>
        <taxon>Streptophyta</taxon>
        <taxon>Embryophyta</taxon>
        <taxon>Tracheophyta</taxon>
        <taxon>Spermatophyta</taxon>
        <taxon>Magnoliopsida</taxon>
        <taxon>Liliopsida</taxon>
        <taxon>Asparagales</taxon>
        <taxon>Orchidaceae</taxon>
        <taxon>Apostasioideae</taxon>
        <taxon>Apostasia</taxon>
    </lineage>
</organism>
<dbReference type="PANTHER" id="PTHR47294:SF3">
    <property type="entry name" value="OS08G0431150 PROTEIN"/>
    <property type="match status" value="1"/>
</dbReference>
<dbReference type="Gene3D" id="3.30.70.100">
    <property type="match status" value="1"/>
</dbReference>
<reference evidence="3 4" key="1">
    <citation type="journal article" date="2017" name="Nature">
        <title>The Apostasia genome and the evolution of orchids.</title>
        <authorList>
            <person name="Zhang G.Q."/>
            <person name="Liu K.W."/>
            <person name="Li Z."/>
            <person name="Lohaus R."/>
            <person name="Hsiao Y.Y."/>
            <person name="Niu S.C."/>
            <person name="Wang J.Y."/>
            <person name="Lin Y.C."/>
            <person name="Xu Q."/>
            <person name="Chen L.J."/>
            <person name="Yoshida K."/>
            <person name="Fujiwara S."/>
            <person name="Wang Z.W."/>
            <person name="Zhang Y.Q."/>
            <person name="Mitsuda N."/>
            <person name="Wang M."/>
            <person name="Liu G.H."/>
            <person name="Pecoraro L."/>
            <person name="Huang H.X."/>
            <person name="Xiao X.J."/>
            <person name="Lin M."/>
            <person name="Wu X.Y."/>
            <person name="Wu W.L."/>
            <person name="Chen Y.Y."/>
            <person name="Chang S.B."/>
            <person name="Sakamoto S."/>
            <person name="Ohme-Takagi M."/>
            <person name="Yagi M."/>
            <person name="Zeng S.J."/>
            <person name="Shen C.Y."/>
            <person name="Yeh C.M."/>
            <person name="Luo Y.B."/>
            <person name="Tsai W.C."/>
            <person name="Van de Peer Y."/>
            <person name="Liu Z.J."/>
        </authorList>
    </citation>
    <scope>NUCLEOTIDE SEQUENCE [LARGE SCALE GENOMIC DNA]</scope>
    <source>
        <strain evidence="4">cv. Shenzhen</strain>
        <tissue evidence="3">Stem</tissue>
    </source>
</reference>
<dbReference type="InterPro" id="IPR006121">
    <property type="entry name" value="HMA_dom"/>
</dbReference>
<evidence type="ECO:0000313" key="4">
    <source>
        <dbReference type="Proteomes" id="UP000236161"/>
    </source>
</evidence>
<dbReference type="Pfam" id="PF00403">
    <property type="entry name" value="HMA"/>
    <property type="match status" value="1"/>
</dbReference>
<dbReference type="InterPro" id="IPR036163">
    <property type="entry name" value="HMA_dom_sf"/>
</dbReference>
<dbReference type="EMBL" id="KZ453539">
    <property type="protein sequence ID" value="PKA47144.1"/>
    <property type="molecule type" value="Genomic_DNA"/>
</dbReference>
<dbReference type="GO" id="GO:0046872">
    <property type="term" value="F:metal ion binding"/>
    <property type="evidence" value="ECO:0007669"/>
    <property type="project" value="InterPro"/>
</dbReference>
<accession>A0A2H9ZV21</accession>
<protein>
    <submittedName>
        <fullName evidence="3">Heavy metal-associated isoprenylated plant protein 26</fullName>
    </submittedName>
</protein>
<proteinExistence type="predicted"/>
<name>A0A2H9ZV21_9ASPA</name>
<dbReference type="Proteomes" id="UP000236161">
    <property type="component" value="Unassembled WGS sequence"/>
</dbReference>
<feature type="region of interest" description="Disordered" evidence="1">
    <location>
        <begin position="81"/>
        <end position="111"/>
    </location>
</feature>
<dbReference type="PANTHER" id="PTHR47294">
    <property type="entry name" value="OS08G0431150 PROTEIN"/>
    <property type="match status" value="1"/>
</dbReference>
<keyword evidence="4" id="KW-1185">Reference proteome</keyword>
<dbReference type="STRING" id="1088818.A0A2H9ZV21"/>
<sequence>MPQIYCMVMRINIDCGGCYQKIRRALMKMQELESHLIERKQGRVSVCGAIDPKAAAIEIGKLINRRVEILEIKEVDFGAGELRDDGGAGSSGGGGGGQKTLMATAAREKMP</sequence>
<feature type="domain" description="HMA" evidence="2">
    <location>
        <begin position="9"/>
        <end position="52"/>
    </location>
</feature>
<dbReference type="AlphaFoldDB" id="A0A2H9ZV21"/>
<dbReference type="SUPFAM" id="SSF55008">
    <property type="entry name" value="HMA, heavy metal-associated domain"/>
    <property type="match status" value="1"/>
</dbReference>
<evidence type="ECO:0000259" key="2">
    <source>
        <dbReference type="Pfam" id="PF00403"/>
    </source>
</evidence>
<feature type="compositionally biased region" description="Gly residues" evidence="1">
    <location>
        <begin position="87"/>
        <end position="98"/>
    </location>
</feature>
<evidence type="ECO:0000313" key="3">
    <source>
        <dbReference type="EMBL" id="PKA47144.1"/>
    </source>
</evidence>
<evidence type="ECO:0000256" key="1">
    <source>
        <dbReference type="SAM" id="MobiDB-lite"/>
    </source>
</evidence>
<dbReference type="OrthoDB" id="1889242at2759"/>